<dbReference type="Pfam" id="PF11325">
    <property type="entry name" value="DUF3127"/>
    <property type="match status" value="1"/>
</dbReference>
<sequence length="83" mass="9764">MELEVKGTIKTIEEVQTIGSGEKMFQKMYYVIDTGEQYDSEIAFEVFGQDKIEQFRKYNVVGDTVTVKFNIKHRKYNGQHYIT</sequence>
<name>X1B5U4_9ZZZZ</name>
<dbReference type="InterPro" id="IPR021474">
    <property type="entry name" value="DUF3127"/>
</dbReference>
<proteinExistence type="predicted"/>
<dbReference type="AlphaFoldDB" id="X1B5U4"/>
<accession>X1B5U4</accession>
<gene>
    <name evidence="1" type="ORF">S01H4_46375</name>
</gene>
<evidence type="ECO:0000313" key="1">
    <source>
        <dbReference type="EMBL" id="GAG91099.1"/>
    </source>
</evidence>
<comment type="caution">
    <text evidence="1">The sequence shown here is derived from an EMBL/GenBank/DDBJ whole genome shotgun (WGS) entry which is preliminary data.</text>
</comment>
<dbReference type="EMBL" id="BART01025908">
    <property type="protein sequence ID" value="GAG91099.1"/>
    <property type="molecule type" value="Genomic_DNA"/>
</dbReference>
<reference evidence="1" key="1">
    <citation type="journal article" date="2014" name="Front. Microbiol.">
        <title>High frequency of phylogenetically diverse reductive dehalogenase-homologous genes in deep subseafloor sedimentary metagenomes.</title>
        <authorList>
            <person name="Kawai M."/>
            <person name="Futagami T."/>
            <person name="Toyoda A."/>
            <person name="Takaki Y."/>
            <person name="Nishi S."/>
            <person name="Hori S."/>
            <person name="Arai W."/>
            <person name="Tsubouchi T."/>
            <person name="Morono Y."/>
            <person name="Uchiyama I."/>
            <person name="Ito T."/>
            <person name="Fujiyama A."/>
            <person name="Inagaki F."/>
            <person name="Takami H."/>
        </authorList>
    </citation>
    <scope>NUCLEOTIDE SEQUENCE</scope>
    <source>
        <strain evidence="1">Expedition CK06-06</strain>
    </source>
</reference>
<feature type="non-terminal residue" evidence="1">
    <location>
        <position position="83"/>
    </location>
</feature>
<protein>
    <submittedName>
        <fullName evidence="1">Uncharacterized protein</fullName>
    </submittedName>
</protein>
<organism evidence="1">
    <name type="scientific">marine sediment metagenome</name>
    <dbReference type="NCBI Taxonomy" id="412755"/>
    <lineage>
        <taxon>unclassified sequences</taxon>
        <taxon>metagenomes</taxon>
        <taxon>ecological metagenomes</taxon>
    </lineage>
</organism>